<protein>
    <submittedName>
        <fullName evidence="1">Uncharacterized protein</fullName>
    </submittedName>
</protein>
<reference evidence="1 2" key="1">
    <citation type="journal article" date="2023" name="Arcadia Sci">
        <title>De novo assembly of a long-read Amblyomma americanum tick genome.</title>
        <authorList>
            <person name="Chou S."/>
            <person name="Poskanzer K.E."/>
            <person name="Rollins M."/>
            <person name="Thuy-Boun P.S."/>
        </authorList>
    </citation>
    <scope>NUCLEOTIDE SEQUENCE [LARGE SCALE GENOMIC DNA]</scope>
    <source>
        <strain evidence="1">F_SG_1</strain>
        <tissue evidence="1">Salivary glands</tissue>
    </source>
</reference>
<keyword evidence="2" id="KW-1185">Reference proteome</keyword>
<dbReference type="AlphaFoldDB" id="A0AAQ4EVN9"/>
<dbReference type="Proteomes" id="UP001321473">
    <property type="component" value="Unassembled WGS sequence"/>
</dbReference>
<accession>A0AAQ4EVN9</accession>
<dbReference type="EMBL" id="JARKHS020010345">
    <property type="protein sequence ID" value="KAK8778849.1"/>
    <property type="molecule type" value="Genomic_DNA"/>
</dbReference>
<comment type="caution">
    <text evidence="1">The sequence shown here is derived from an EMBL/GenBank/DDBJ whole genome shotgun (WGS) entry which is preliminary data.</text>
</comment>
<gene>
    <name evidence="1" type="ORF">V5799_019809</name>
</gene>
<proteinExistence type="predicted"/>
<organism evidence="1 2">
    <name type="scientific">Amblyomma americanum</name>
    <name type="common">Lone star tick</name>
    <dbReference type="NCBI Taxonomy" id="6943"/>
    <lineage>
        <taxon>Eukaryota</taxon>
        <taxon>Metazoa</taxon>
        <taxon>Ecdysozoa</taxon>
        <taxon>Arthropoda</taxon>
        <taxon>Chelicerata</taxon>
        <taxon>Arachnida</taxon>
        <taxon>Acari</taxon>
        <taxon>Parasitiformes</taxon>
        <taxon>Ixodida</taxon>
        <taxon>Ixodoidea</taxon>
        <taxon>Ixodidae</taxon>
        <taxon>Amblyomminae</taxon>
        <taxon>Amblyomma</taxon>
    </lineage>
</organism>
<evidence type="ECO:0000313" key="2">
    <source>
        <dbReference type="Proteomes" id="UP001321473"/>
    </source>
</evidence>
<evidence type="ECO:0000313" key="1">
    <source>
        <dbReference type="EMBL" id="KAK8778849.1"/>
    </source>
</evidence>
<sequence length="74" mass="7772">MWISLFLSRAQPGCPHCIGLCGFQSAQPSFLLAACCGVVSKHVPEEKCGPSALVRGSPTVDSAQKCGRRRDAPG</sequence>
<name>A0AAQ4EVN9_AMBAM</name>